<dbReference type="InterPro" id="IPR057055">
    <property type="entry name" value="wHTH-PRTase_assoc"/>
</dbReference>
<dbReference type="Pfam" id="PF24409">
    <property type="entry name" value="wHTH-PRTase_assc"/>
    <property type="match status" value="1"/>
</dbReference>
<organism evidence="3 4">
    <name type="scientific">Ottowia thiooxydans</name>
    <dbReference type="NCBI Taxonomy" id="219182"/>
    <lineage>
        <taxon>Bacteria</taxon>
        <taxon>Pseudomonadati</taxon>
        <taxon>Pseudomonadota</taxon>
        <taxon>Betaproteobacteria</taxon>
        <taxon>Burkholderiales</taxon>
        <taxon>Comamonadaceae</taxon>
        <taxon>Ottowia</taxon>
    </lineage>
</organism>
<evidence type="ECO:0000313" key="3">
    <source>
        <dbReference type="EMBL" id="MET4578668.1"/>
    </source>
</evidence>
<protein>
    <submittedName>
        <fullName evidence="3">Uncharacterized protein</fullName>
    </submittedName>
</protein>
<dbReference type="EMBL" id="JBEPSH010000007">
    <property type="protein sequence ID" value="MET4578668.1"/>
    <property type="molecule type" value="Genomic_DNA"/>
</dbReference>
<name>A0ABV2QDQ9_9BURK</name>
<dbReference type="Proteomes" id="UP001549320">
    <property type="component" value="Unassembled WGS sequence"/>
</dbReference>
<keyword evidence="4" id="KW-1185">Reference proteome</keyword>
<evidence type="ECO:0000259" key="1">
    <source>
        <dbReference type="Pfam" id="PF24390"/>
    </source>
</evidence>
<dbReference type="RefSeq" id="WP_354446093.1">
    <property type="nucleotide sequence ID" value="NZ_JBEPSH010000007.1"/>
</dbReference>
<dbReference type="InterPro" id="IPR056920">
    <property type="entry name" value="PRTase-CE"/>
</dbReference>
<dbReference type="Pfam" id="PF24390">
    <property type="entry name" value="PRTase-CE"/>
    <property type="match status" value="1"/>
</dbReference>
<feature type="domain" description="PRTase-CE" evidence="1">
    <location>
        <begin position="164"/>
        <end position="306"/>
    </location>
</feature>
<gene>
    <name evidence="3" type="ORF">ABIE13_003784</name>
</gene>
<accession>A0ABV2QDQ9</accession>
<proteinExistence type="predicted"/>
<evidence type="ECO:0000313" key="4">
    <source>
        <dbReference type="Proteomes" id="UP001549320"/>
    </source>
</evidence>
<reference evidence="3 4" key="1">
    <citation type="submission" date="2024-06" db="EMBL/GenBank/DDBJ databases">
        <title>Sorghum-associated microbial communities from plants grown in Nebraska, USA.</title>
        <authorList>
            <person name="Schachtman D."/>
        </authorList>
    </citation>
    <scope>NUCLEOTIDE SEQUENCE [LARGE SCALE GENOMIC DNA]</scope>
    <source>
        <strain evidence="3 4">2709</strain>
    </source>
</reference>
<sequence length="438" mass="48987">MSLICSRAADLWLGQFKIPADRALATKLLQNFVFISADDFQRDLKALIASKLPAPSTAAFYIERELKQVKPKWPYKQPDNRKIVTRLSPRKIAEKMYLEVGRPRGRGLPKKWTAHGSALPAVKSPKNRQQDIGSEGVVAMAISKFCKLRKNRFALQPHTNDLTPGKATYLVVVTDFIGSGKRSRDMLDALWRLASVRSWHSSGYRKLMVFAYSGTDAGIAHVKRHPSRPNVHVVRTCPTIKSAFRSKTAQEIISLCRRLPQNAREPLGFRDTGALMAFQHSCPNNVPAMFIESAQKGQHRWQPLFPSRTTEGINHVISADPAQQSSEAFDALRLGNIVRNKSFLRSTEEQQDVVRLLAAVFRGKRQTEDLVAASLLPYVRVIAAFDRAIQQKLLTTNGRITSEGHAFINHLNQKASTSTLAPASPSPYYYPLSLRAPP</sequence>
<feature type="domain" description="PRTase associated wHTH" evidence="2">
    <location>
        <begin position="356"/>
        <end position="436"/>
    </location>
</feature>
<comment type="caution">
    <text evidence="3">The sequence shown here is derived from an EMBL/GenBank/DDBJ whole genome shotgun (WGS) entry which is preliminary data.</text>
</comment>
<evidence type="ECO:0000259" key="2">
    <source>
        <dbReference type="Pfam" id="PF24409"/>
    </source>
</evidence>